<name>A0AA43XLR3_9CLOT</name>
<keyword evidence="3" id="KW-1185">Reference proteome</keyword>
<comment type="caution">
    <text evidence="2">The sequence shown here is derived from an EMBL/GenBank/DDBJ whole genome shotgun (WGS) entry which is preliminary data.</text>
</comment>
<comment type="similarity">
    <text evidence="1">Belongs to the asp23 family.</text>
</comment>
<dbReference type="AlphaFoldDB" id="A0AA43XLR3"/>
<dbReference type="EMBL" id="SUMG01000011">
    <property type="protein sequence ID" value="NBG88786.1"/>
    <property type="molecule type" value="Genomic_DNA"/>
</dbReference>
<organism evidence="2 3">
    <name type="scientific">Isachenkonia alkalipeptolytica</name>
    <dbReference type="NCBI Taxonomy" id="2565777"/>
    <lineage>
        <taxon>Bacteria</taxon>
        <taxon>Bacillati</taxon>
        <taxon>Bacillota</taxon>
        <taxon>Clostridia</taxon>
        <taxon>Eubacteriales</taxon>
        <taxon>Clostridiaceae</taxon>
        <taxon>Isachenkonia</taxon>
    </lineage>
</organism>
<proteinExistence type="inferred from homology"/>
<dbReference type="Pfam" id="PF03780">
    <property type="entry name" value="Asp23"/>
    <property type="match status" value="1"/>
</dbReference>
<dbReference type="InterPro" id="IPR005531">
    <property type="entry name" value="Asp23"/>
</dbReference>
<reference evidence="2 3" key="1">
    <citation type="submission" date="2019-04" db="EMBL/GenBank/DDBJ databases">
        <title>Isachenkonia alkalipeptolytica gen. nov. sp. nov. a new anaerobic, alkiliphilic organothrophic bacterium capable to reduce synthesized ferrihydrite isolated from a soda lake.</title>
        <authorList>
            <person name="Toshchakov S.V."/>
            <person name="Zavarzina D.G."/>
            <person name="Zhilina T.N."/>
            <person name="Kostrikina N.A."/>
            <person name="Kublanov I.V."/>
        </authorList>
    </citation>
    <scope>NUCLEOTIDE SEQUENCE [LARGE SCALE GENOMIC DNA]</scope>
    <source>
        <strain evidence="2 3">Z-1701</strain>
    </source>
</reference>
<evidence type="ECO:0000313" key="2">
    <source>
        <dbReference type="EMBL" id="NBG88786.1"/>
    </source>
</evidence>
<gene>
    <name evidence="2" type="ORF">ISALK_09755</name>
</gene>
<dbReference type="Proteomes" id="UP000449710">
    <property type="component" value="Unassembled WGS sequence"/>
</dbReference>
<dbReference type="PANTHER" id="PTHR34297">
    <property type="entry name" value="HYPOTHETICAL CYTOSOLIC PROTEIN-RELATED"/>
    <property type="match status" value="1"/>
</dbReference>
<evidence type="ECO:0000256" key="1">
    <source>
        <dbReference type="ARBA" id="ARBA00005721"/>
    </source>
</evidence>
<accession>A0AA43XLR3</accession>
<dbReference type="PANTHER" id="PTHR34297:SF2">
    <property type="entry name" value="ASP23_GLS24 FAMILY ENVELOPE STRESS RESPONSE PROTEIN"/>
    <property type="match status" value="1"/>
</dbReference>
<sequence length="125" mass="14210">MDWRTLMINWKVTNGNVYIYDEVLKAIIAASVEEIKGVAGLSPGFMEEIIEGLGKRNHSKGIKISDKNQQMIIDLYVIIEYGTKIPDLSWEIQQNVKRSMENILNIKTSKVNINIQGVLFPNDSK</sequence>
<evidence type="ECO:0000313" key="3">
    <source>
        <dbReference type="Proteomes" id="UP000449710"/>
    </source>
</evidence>
<protein>
    <submittedName>
        <fullName evidence="2">Asp23/Gls24 family envelope stress response protein</fullName>
    </submittedName>
</protein>